<evidence type="ECO:0000313" key="2">
    <source>
        <dbReference type="Proteomes" id="UP000593572"/>
    </source>
</evidence>
<keyword evidence="2" id="KW-1185">Reference proteome</keyword>
<sequence length="136" mass="16334">MASIPKFSYHRLKNEECSFNEAEEEKAIQFKQTSRKWQRPRFKRFAIRSRPKLRIPGLTRFLRKRSRVLSRLKLSWRKALNRLKHGQAHMNDLFGGNFLVVDPNLSKYCSCVEVFVPDFRKELYMIHEEGILVDEY</sequence>
<dbReference type="EMBL" id="JABEZX010000001">
    <property type="protein sequence ID" value="MBA0548074.1"/>
    <property type="molecule type" value="Genomic_DNA"/>
</dbReference>
<name>A0A7J8L6K6_9ROSI</name>
<protein>
    <submittedName>
        <fullName evidence="1">Uncharacterized protein</fullName>
    </submittedName>
</protein>
<dbReference type="AlphaFoldDB" id="A0A7J8L6K6"/>
<comment type="caution">
    <text evidence="1">The sequence shown here is derived from an EMBL/GenBank/DDBJ whole genome shotgun (WGS) entry which is preliminary data.</text>
</comment>
<organism evidence="1 2">
    <name type="scientific">Gossypium lobatum</name>
    <dbReference type="NCBI Taxonomy" id="34289"/>
    <lineage>
        <taxon>Eukaryota</taxon>
        <taxon>Viridiplantae</taxon>
        <taxon>Streptophyta</taxon>
        <taxon>Embryophyta</taxon>
        <taxon>Tracheophyta</taxon>
        <taxon>Spermatophyta</taxon>
        <taxon>Magnoliopsida</taxon>
        <taxon>eudicotyledons</taxon>
        <taxon>Gunneridae</taxon>
        <taxon>Pentapetalae</taxon>
        <taxon>rosids</taxon>
        <taxon>malvids</taxon>
        <taxon>Malvales</taxon>
        <taxon>Malvaceae</taxon>
        <taxon>Malvoideae</taxon>
        <taxon>Gossypium</taxon>
    </lineage>
</organism>
<gene>
    <name evidence="1" type="ORF">Golob_019193</name>
</gene>
<reference evidence="1 2" key="1">
    <citation type="journal article" date="2019" name="Genome Biol. Evol.">
        <title>Insights into the evolution of the New World diploid cottons (Gossypium, subgenus Houzingenia) based on genome sequencing.</title>
        <authorList>
            <person name="Grover C.E."/>
            <person name="Arick M.A. 2nd"/>
            <person name="Thrash A."/>
            <person name="Conover J.L."/>
            <person name="Sanders W.S."/>
            <person name="Peterson D.G."/>
            <person name="Frelichowski J.E."/>
            <person name="Scheffler J.A."/>
            <person name="Scheffler B.E."/>
            <person name="Wendel J.F."/>
        </authorList>
    </citation>
    <scope>NUCLEOTIDE SEQUENCE [LARGE SCALE GENOMIC DNA]</scope>
    <source>
        <strain evidence="1">157</strain>
        <tissue evidence="1">Leaf</tissue>
    </source>
</reference>
<evidence type="ECO:0000313" key="1">
    <source>
        <dbReference type="EMBL" id="MBA0548074.1"/>
    </source>
</evidence>
<proteinExistence type="predicted"/>
<dbReference type="PANTHER" id="PTHR36795:SF3">
    <property type="match status" value="1"/>
</dbReference>
<dbReference type="Proteomes" id="UP000593572">
    <property type="component" value="Unassembled WGS sequence"/>
</dbReference>
<accession>A0A7J8L6K6</accession>
<dbReference type="PANTHER" id="PTHR36795">
    <property type="entry name" value="OS01G0938400 PROTEIN"/>
    <property type="match status" value="1"/>
</dbReference>